<dbReference type="InterPro" id="IPR005788">
    <property type="entry name" value="PDI_thioredoxin-like_dom"/>
</dbReference>
<comment type="similarity">
    <text evidence="1 4">Belongs to the protein disulfide isomerase family.</text>
</comment>
<comment type="caution">
    <text evidence="7">The sequence shown here is derived from an EMBL/GenBank/DDBJ whole genome shotgun (WGS) entry which is preliminary data.</text>
</comment>
<dbReference type="InterPro" id="IPR013766">
    <property type="entry name" value="Thioredoxin_domain"/>
</dbReference>
<dbReference type="EMBL" id="AUPL01000993">
    <property type="protein sequence ID" value="ESL11261.1"/>
    <property type="molecule type" value="Genomic_DNA"/>
</dbReference>
<keyword evidence="7" id="KW-0413">Isomerase</keyword>
<evidence type="ECO:0000256" key="3">
    <source>
        <dbReference type="ARBA" id="ARBA00022737"/>
    </source>
</evidence>
<dbReference type="Proteomes" id="UP000031737">
    <property type="component" value="Unassembled WGS sequence"/>
</dbReference>
<evidence type="ECO:0000256" key="4">
    <source>
        <dbReference type="RuleBase" id="RU004208"/>
    </source>
</evidence>
<organism evidence="7 8">
    <name type="scientific">Trypanosoma rangeli SC58</name>
    <dbReference type="NCBI Taxonomy" id="429131"/>
    <lineage>
        <taxon>Eukaryota</taxon>
        <taxon>Discoba</taxon>
        <taxon>Euglenozoa</taxon>
        <taxon>Kinetoplastea</taxon>
        <taxon>Metakinetoplastina</taxon>
        <taxon>Trypanosomatida</taxon>
        <taxon>Trypanosomatidae</taxon>
        <taxon>Trypanosoma</taxon>
        <taxon>Herpetosoma</taxon>
    </lineage>
</organism>
<keyword evidence="3" id="KW-0677">Repeat</keyword>
<evidence type="ECO:0000313" key="7">
    <source>
        <dbReference type="EMBL" id="ESL11261.1"/>
    </source>
</evidence>
<dbReference type="CDD" id="cd02961">
    <property type="entry name" value="PDI_a_family"/>
    <property type="match status" value="1"/>
</dbReference>
<evidence type="ECO:0000256" key="2">
    <source>
        <dbReference type="ARBA" id="ARBA00022729"/>
    </source>
</evidence>
<dbReference type="PROSITE" id="PS00194">
    <property type="entry name" value="THIOREDOXIN_1"/>
    <property type="match status" value="1"/>
</dbReference>
<dbReference type="PROSITE" id="PS51352">
    <property type="entry name" value="THIOREDOXIN_2"/>
    <property type="match status" value="1"/>
</dbReference>
<sequence>MKRGGNAVRLALLALVAAAMVSFFAPHAMAQDIKMEQSMELDGKTFHGVVDNPSKHVFVLFYAPWCGHCHRLMPKWEELAGGVKEMEDVVVAHIDASKHREIGEEYGVRGFPTLRFFTKGNKEGLPYQGPRDVSALRSFLMSAM</sequence>
<dbReference type="Gene3D" id="3.40.30.10">
    <property type="entry name" value="Glutaredoxin"/>
    <property type="match status" value="1"/>
</dbReference>
<dbReference type="OrthoDB" id="72053at2759"/>
<dbReference type="InterPro" id="IPR017937">
    <property type="entry name" value="Thioredoxin_CS"/>
</dbReference>
<dbReference type="AlphaFoldDB" id="A0A061JAX9"/>
<evidence type="ECO:0000256" key="1">
    <source>
        <dbReference type="ARBA" id="ARBA00006347"/>
    </source>
</evidence>
<evidence type="ECO:0000313" key="8">
    <source>
        <dbReference type="Proteomes" id="UP000031737"/>
    </source>
</evidence>
<accession>A0A061JAX9</accession>
<feature type="chain" id="PRO_5001601748" evidence="5">
    <location>
        <begin position="31"/>
        <end position="144"/>
    </location>
</feature>
<proteinExistence type="inferred from homology"/>
<dbReference type="Pfam" id="PF00085">
    <property type="entry name" value="Thioredoxin"/>
    <property type="match status" value="1"/>
</dbReference>
<dbReference type="SUPFAM" id="SSF52833">
    <property type="entry name" value="Thioredoxin-like"/>
    <property type="match status" value="1"/>
</dbReference>
<dbReference type="GO" id="GO:0006457">
    <property type="term" value="P:protein folding"/>
    <property type="evidence" value="ECO:0007669"/>
    <property type="project" value="TreeGrafter"/>
</dbReference>
<gene>
    <name evidence="7" type="ORF">TRSC58_00993</name>
</gene>
<protein>
    <submittedName>
        <fullName evidence="7">Protein disulfide isomerase</fullName>
    </submittedName>
</protein>
<feature type="signal peptide" evidence="5">
    <location>
        <begin position="1"/>
        <end position="30"/>
    </location>
</feature>
<dbReference type="PRINTS" id="PR00421">
    <property type="entry name" value="THIOREDOXIN"/>
</dbReference>
<keyword evidence="8" id="KW-1185">Reference proteome</keyword>
<dbReference type="NCBIfam" id="TIGR01126">
    <property type="entry name" value="pdi_dom"/>
    <property type="match status" value="1"/>
</dbReference>
<reference evidence="7 8" key="1">
    <citation type="submission" date="2013-07" db="EMBL/GenBank/DDBJ databases">
        <authorList>
            <person name="Stoco P.H."/>
            <person name="Wagner G."/>
            <person name="Gerber A."/>
            <person name="Zaha A."/>
            <person name="Thompson C."/>
            <person name="Bartholomeu D.C."/>
            <person name="Luckemeyer D.D."/>
            <person name="Bahia D."/>
            <person name="Loreto E."/>
            <person name="Prestes E.B."/>
            <person name="Lima F.M."/>
            <person name="Rodrigues-Luiz G."/>
            <person name="Vallejo G.A."/>
            <person name="Filho J.F."/>
            <person name="Monteiro K.M."/>
            <person name="Tyler K.M."/>
            <person name="de Almeida L.G."/>
            <person name="Ortiz M.F."/>
            <person name="Siervo M.A."/>
            <person name="de Moraes M.H."/>
            <person name="Cunha O.L."/>
            <person name="Mendonca-Neto R."/>
            <person name="Silva R."/>
            <person name="Teixeira S.M."/>
            <person name="Murta S.M."/>
            <person name="Sincero T.C."/>
            <person name="Mendes T.A."/>
            <person name="Urmenyi T.P."/>
            <person name="Silva V.G."/>
            <person name="da Rocha W.D."/>
            <person name="Andersson B."/>
            <person name="Romanha A.J."/>
            <person name="Steindel M."/>
            <person name="de Vasconcelos A.T."/>
            <person name="Grisard E.C."/>
        </authorList>
    </citation>
    <scope>NUCLEOTIDE SEQUENCE [LARGE SCALE GENOMIC DNA]</scope>
    <source>
        <strain evidence="7 8">SC58</strain>
    </source>
</reference>
<evidence type="ECO:0000256" key="5">
    <source>
        <dbReference type="SAM" id="SignalP"/>
    </source>
</evidence>
<dbReference type="VEuPathDB" id="TriTrypDB:TRSC58_00993"/>
<evidence type="ECO:0000259" key="6">
    <source>
        <dbReference type="PROSITE" id="PS51352"/>
    </source>
</evidence>
<dbReference type="GO" id="GO:0003756">
    <property type="term" value="F:protein disulfide isomerase activity"/>
    <property type="evidence" value="ECO:0007669"/>
    <property type="project" value="InterPro"/>
</dbReference>
<keyword evidence="2 5" id="KW-0732">Signal</keyword>
<dbReference type="InterPro" id="IPR036249">
    <property type="entry name" value="Thioredoxin-like_sf"/>
</dbReference>
<name>A0A061JAX9_TRYRA</name>
<dbReference type="InterPro" id="IPR051063">
    <property type="entry name" value="PDI"/>
</dbReference>
<feature type="domain" description="Thioredoxin" evidence="6">
    <location>
        <begin position="24"/>
        <end position="144"/>
    </location>
</feature>
<dbReference type="PANTHER" id="PTHR45672">
    <property type="entry name" value="PROTEIN DISULFIDE-ISOMERASE C17H9.14C-RELATED"/>
    <property type="match status" value="1"/>
</dbReference>
<dbReference type="GO" id="GO:0005783">
    <property type="term" value="C:endoplasmic reticulum"/>
    <property type="evidence" value="ECO:0007669"/>
    <property type="project" value="TreeGrafter"/>
</dbReference>
<dbReference type="PANTHER" id="PTHR45672:SF16">
    <property type="entry name" value="DISULFIDE ISOMERASE, PUTATIVE-RELATED"/>
    <property type="match status" value="1"/>
</dbReference>